<name>A0A5K7ZJ97_9BACT</name>
<dbReference type="GO" id="GO:0005886">
    <property type="term" value="C:plasma membrane"/>
    <property type="evidence" value="ECO:0007669"/>
    <property type="project" value="TreeGrafter"/>
</dbReference>
<evidence type="ECO:0000256" key="3">
    <source>
        <dbReference type="ARBA" id="ARBA00023002"/>
    </source>
</evidence>
<keyword evidence="5" id="KW-0411">Iron-sulfur</keyword>
<dbReference type="PANTHER" id="PTHR43255:SF1">
    <property type="entry name" value="IRON-SULFUR-BINDING OXIDOREDUCTASE FADF-RELATED"/>
    <property type="match status" value="1"/>
</dbReference>
<keyword evidence="4" id="KW-0408">Iron</keyword>
<dbReference type="EMBL" id="AP021876">
    <property type="protein sequence ID" value="BBO81066.1"/>
    <property type="molecule type" value="Genomic_DNA"/>
</dbReference>
<accession>A0A5K7ZJ97</accession>
<dbReference type="RefSeq" id="WP_173179205.1">
    <property type="nucleotide sequence ID" value="NZ_AP021876.1"/>
</dbReference>
<protein>
    <recommendedName>
        <fullName evidence="6">4Fe-4S ferredoxin-type domain-containing protein</fullName>
    </recommendedName>
</protein>
<dbReference type="GO" id="GO:0046872">
    <property type="term" value="F:metal ion binding"/>
    <property type="evidence" value="ECO:0007669"/>
    <property type="project" value="UniProtKB-KW"/>
</dbReference>
<dbReference type="InterPro" id="IPR004017">
    <property type="entry name" value="Cys_rich_dom"/>
</dbReference>
<dbReference type="KEGG" id="dov:DSCO28_16320"/>
<keyword evidence="2" id="KW-0479">Metal-binding</keyword>
<organism evidence="7 8">
    <name type="scientific">Desulfosarcina ovata subsp. sediminis</name>
    <dbReference type="NCBI Taxonomy" id="885957"/>
    <lineage>
        <taxon>Bacteria</taxon>
        <taxon>Pseudomonadati</taxon>
        <taxon>Thermodesulfobacteriota</taxon>
        <taxon>Desulfobacteria</taxon>
        <taxon>Desulfobacterales</taxon>
        <taxon>Desulfosarcinaceae</taxon>
        <taxon>Desulfosarcina</taxon>
    </lineage>
</organism>
<evidence type="ECO:0000259" key="6">
    <source>
        <dbReference type="PROSITE" id="PS51379"/>
    </source>
</evidence>
<dbReference type="GO" id="GO:0016491">
    <property type="term" value="F:oxidoreductase activity"/>
    <property type="evidence" value="ECO:0007669"/>
    <property type="project" value="UniProtKB-KW"/>
</dbReference>
<evidence type="ECO:0000256" key="1">
    <source>
        <dbReference type="ARBA" id="ARBA00022485"/>
    </source>
</evidence>
<sequence length="386" mass="42156">MDEHAKRTYEAIADQCTGCGICAEGCEHLQNCGDDMPGEIAKILSAGDPDETVVDFIQKCSLCGMCCEQCPEDLDIAGMVQTARTEFVESGIVDPEQYHFLWVDHDWNAFSLYRKTYNMDALYADLTQNRCNVLFFPGCMLTNEGPHLVQTAAQWLGQGGQAVGASLQCCGAPLYQMGLAARAKDYSERLWRSIEARGVRRVVTACPTCHQRLVETNNSDLEVISIFELMAEAGLGVSDTGFKTVTVHDSCTDRNGAIGKCVRKLLTGLNVKEMAHSGTDTICCGSGGIVSAVDPEICEARAVARMSEVGETGADVCVTYCMACAHRLNAQSEGNAVRHILELVFNEPVDHDAFNEKSYNMWADETGEENSDLLMQSRVLDLQPSN</sequence>
<dbReference type="InterPro" id="IPR017896">
    <property type="entry name" value="4Fe4S_Fe-S-bd"/>
</dbReference>
<evidence type="ECO:0000256" key="4">
    <source>
        <dbReference type="ARBA" id="ARBA00023004"/>
    </source>
</evidence>
<evidence type="ECO:0000256" key="5">
    <source>
        <dbReference type="ARBA" id="ARBA00023014"/>
    </source>
</evidence>
<dbReference type="Pfam" id="PF13183">
    <property type="entry name" value="Fer4_8"/>
    <property type="match status" value="1"/>
</dbReference>
<dbReference type="Pfam" id="PF02754">
    <property type="entry name" value="CCG"/>
    <property type="match status" value="2"/>
</dbReference>
<feature type="domain" description="4Fe-4S ferredoxin-type" evidence="6">
    <location>
        <begin position="7"/>
        <end position="39"/>
    </location>
</feature>
<dbReference type="Proteomes" id="UP000425960">
    <property type="component" value="Chromosome"/>
</dbReference>
<feature type="domain" description="4Fe-4S ferredoxin-type" evidence="6">
    <location>
        <begin position="50"/>
        <end position="82"/>
    </location>
</feature>
<dbReference type="SUPFAM" id="SSF46548">
    <property type="entry name" value="alpha-helical ferredoxin"/>
    <property type="match status" value="1"/>
</dbReference>
<keyword evidence="1" id="KW-0004">4Fe-4S</keyword>
<keyword evidence="3" id="KW-0560">Oxidoreductase</keyword>
<evidence type="ECO:0000313" key="7">
    <source>
        <dbReference type="EMBL" id="BBO81066.1"/>
    </source>
</evidence>
<reference evidence="7 8" key="1">
    <citation type="submission" date="2019-11" db="EMBL/GenBank/DDBJ databases">
        <title>Comparative genomics of hydrocarbon-degrading Desulfosarcina strains.</title>
        <authorList>
            <person name="Watanabe M."/>
            <person name="Kojima H."/>
            <person name="Fukui M."/>
        </authorList>
    </citation>
    <scope>NUCLEOTIDE SEQUENCE [LARGE SCALE GENOMIC DNA]</scope>
    <source>
        <strain evidence="7 8">28bB2T</strain>
    </source>
</reference>
<proteinExistence type="predicted"/>
<dbReference type="AlphaFoldDB" id="A0A5K7ZJ97"/>
<evidence type="ECO:0000313" key="8">
    <source>
        <dbReference type="Proteomes" id="UP000425960"/>
    </source>
</evidence>
<dbReference type="PROSITE" id="PS51379">
    <property type="entry name" value="4FE4S_FER_2"/>
    <property type="match status" value="2"/>
</dbReference>
<dbReference type="GO" id="GO:0051539">
    <property type="term" value="F:4 iron, 4 sulfur cluster binding"/>
    <property type="evidence" value="ECO:0007669"/>
    <property type="project" value="UniProtKB-KW"/>
</dbReference>
<evidence type="ECO:0000256" key="2">
    <source>
        <dbReference type="ARBA" id="ARBA00022723"/>
    </source>
</evidence>
<dbReference type="InterPro" id="IPR051460">
    <property type="entry name" value="HdrC_iron-sulfur_subunit"/>
</dbReference>
<dbReference type="PANTHER" id="PTHR43255">
    <property type="entry name" value="IRON-SULFUR-BINDING OXIDOREDUCTASE FADF-RELATED-RELATED"/>
    <property type="match status" value="1"/>
</dbReference>
<gene>
    <name evidence="7" type="ORF">DSCO28_16320</name>
</gene>